<gene>
    <name evidence="11" type="ORF">SAMN02745163_02893</name>
</gene>
<dbReference type="InterPro" id="IPR001926">
    <property type="entry name" value="TrpB-like_PALP"/>
</dbReference>
<dbReference type="SUPFAM" id="SSF53686">
    <property type="entry name" value="Tryptophan synthase beta subunit-like PLP-dependent enzymes"/>
    <property type="match status" value="1"/>
</dbReference>
<dbReference type="GO" id="GO:0004124">
    <property type="term" value="F:cysteine synthase activity"/>
    <property type="evidence" value="ECO:0007669"/>
    <property type="project" value="UniProtKB-EC"/>
</dbReference>
<evidence type="ECO:0000313" key="11">
    <source>
        <dbReference type="EMBL" id="SHJ94497.1"/>
    </source>
</evidence>
<keyword evidence="7" id="KW-0663">Pyridoxal phosphate</keyword>
<dbReference type="Proteomes" id="UP000184310">
    <property type="component" value="Unassembled WGS sequence"/>
</dbReference>
<evidence type="ECO:0000256" key="6">
    <source>
        <dbReference type="ARBA" id="ARBA00022679"/>
    </source>
</evidence>
<evidence type="ECO:0000259" key="10">
    <source>
        <dbReference type="Pfam" id="PF00291"/>
    </source>
</evidence>
<dbReference type="InterPro" id="IPR036052">
    <property type="entry name" value="TrpB-like_PALP_sf"/>
</dbReference>
<evidence type="ECO:0000256" key="8">
    <source>
        <dbReference type="ARBA" id="ARBA00023192"/>
    </source>
</evidence>
<keyword evidence="6" id="KW-0808">Transferase</keyword>
<accession>A0A1M6NFM4</accession>
<dbReference type="STRING" id="1121302.SAMN02745163_02893"/>
<dbReference type="AlphaFoldDB" id="A0A1M6NFM4"/>
<evidence type="ECO:0000256" key="5">
    <source>
        <dbReference type="ARBA" id="ARBA00022605"/>
    </source>
</evidence>
<evidence type="ECO:0000256" key="7">
    <source>
        <dbReference type="ARBA" id="ARBA00022898"/>
    </source>
</evidence>
<keyword evidence="5" id="KW-0028">Amino-acid biosynthesis</keyword>
<evidence type="ECO:0000256" key="9">
    <source>
        <dbReference type="ARBA" id="ARBA00047931"/>
    </source>
</evidence>
<comment type="similarity">
    <text evidence="3">Belongs to the cysteine synthase/cystathionine beta-synthase family.</text>
</comment>
<dbReference type="EMBL" id="FQZB01000012">
    <property type="protein sequence ID" value="SHJ94497.1"/>
    <property type="molecule type" value="Genomic_DNA"/>
</dbReference>
<comment type="pathway">
    <text evidence="2">Amino-acid biosynthesis; L-cysteine biosynthesis.</text>
</comment>
<dbReference type="Gene3D" id="3.40.50.1100">
    <property type="match status" value="2"/>
</dbReference>
<dbReference type="PANTHER" id="PTHR10314">
    <property type="entry name" value="CYSTATHIONINE BETA-SYNTHASE"/>
    <property type="match status" value="1"/>
</dbReference>
<comment type="catalytic activity">
    <reaction evidence="9">
        <text>O-acetyl-L-serine + hydrogen sulfide = L-cysteine + acetate</text>
        <dbReference type="Rhea" id="RHEA:14829"/>
        <dbReference type="ChEBI" id="CHEBI:29919"/>
        <dbReference type="ChEBI" id="CHEBI:30089"/>
        <dbReference type="ChEBI" id="CHEBI:35235"/>
        <dbReference type="ChEBI" id="CHEBI:58340"/>
        <dbReference type="EC" id="2.5.1.47"/>
    </reaction>
</comment>
<evidence type="ECO:0000256" key="3">
    <source>
        <dbReference type="ARBA" id="ARBA00007103"/>
    </source>
</evidence>
<dbReference type="FunFam" id="3.40.50.1100:FF:000006">
    <property type="entry name" value="Cysteine synthase"/>
    <property type="match status" value="1"/>
</dbReference>
<feature type="domain" description="Tryptophan synthase beta chain-like PALP" evidence="10">
    <location>
        <begin position="17"/>
        <end position="303"/>
    </location>
</feature>
<name>A0A1M6NFM4_9CLOT</name>
<dbReference type="OrthoDB" id="9808024at2"/>
<evidence type="ECO:0000256" key="4">
    <source>
        <dbReference type="ARBA" id="ARBA00012681"/>
    </source>
</evidence>
<evidence type="ECO:0000313" key="12">
    <source>
        <dbReference type="Proteomes" id="UP000184310"/>
    </source>
</evidence>
<evidence type="ECO:0000256" key="1">
    <source>
        <dbReference type="ARBA" id="ARBA00001933"/>
    </source>
</evidence>
<protein>
    <recommendedName>
        <fullName evidence="4">cysteine synthase</fullName>
        <ecNumber evidence="4">2.5.1.47</ecNumber>
    </recommendedName>
</protein>
<dbReference type="RefSeq" id="WP_072989157.1">
    <property type="nucleotide sequence ID" value="NZ_FQZB01000012.1"/>
</dbReference>
<comment type="cofactor">
    <cofactor evidence="1">
        <name>pyridoxal 5'-phosphate</name>
        <dbReference type="ChEBI" id="CHEBI:597326"/>
    </cofactor>
</comment>
<dbReference type="CDD" id="cd01561">
    <property type="entry name" value="CBS_like"/>
    <property type="match status" value="1"/>
</dbReference>
<dbReference type="EC" id="2.5.1.47" evidence="4"/>
<keyword evidence="12" id="KW-1185">Reference proteome</keyword>
<dbReference type="InterPro" id="IPR050214">
    <property type="entry name" value="Cys_Synth/Cystath_Beta-Synth"/>
</dbReference>
<evidence type="ECO:0000256" key="2">
    <source>
        <dbReference type="ARBA" id="ARBA00004895"/>
    </source>
</evidence>
<sequence length="340" mass="37148">MVISKNMAEKFEQLARMIGNTPMLEISLKYKGEERKVYSKIEYYNYSGSIKDRVAYNIMKNAYEVGIIKEGDRIAEATSGNTGISFAAIGAYLGNPVTIFMPDWMTKERVNIMKSFGATIRLVSKEEGGFTGSIELANTMGAKEGVFLPQQFSNPINVAAHYETTGKEILDQLSKFEKTPDAIVAGVGTGGTIMGIKKSIQEFYPNCKAFPLDPSNSPTMASGGKIIGKHRIAGIGDEFIPKIVKLDELDDIIMIDDADAINMSRKLARTLGLGVGISSGANFLGALKAQDILENKDSVVVTVFADDNKKYLSTDLMKEQTIKPGYMAQDVELIGFKTIK</sequence>
<dbReference type="Pfam" id="PF00291">
    <property type="entry name" value="PALP"/>
    <property type="match status" value="1"/>
</dbReference>
<reference evidence="11 12" key="1">
    <citation type="submission" date="2016-11" db="EMBL/GenBank/DDBJ databases">
        <authorList>
            <person name="Jaros S."/>
            <person name="Januszkiewicz K."/>
            <person name="Wedrychowicz H."/>
        </authorList>
    </citation>
    <scope>NUCLEOTIDE SEQUENCE [LARGE SCALE GENOMIC DNA]</scope>
    <source>
        <strain evidence="11 12">DSM 21758</strain>
    </source>
</reference>
<organism evidence="11 12">
    <name type="scientific">Clostridium cavendishii DSM 21758</name>
    <dbReference type="NCBI Taxonomy" id="1121302"/>
    <lineage>
        <taxon>Bacteria</taxon>
        <taxon>Bacillati</taxon>
        <taxon>Bacillota</taxon>
        <taxon>Clostridia</taxon>
        <taxon>Eubacteriales</taxon>
        <taxon>Clostridiaceae</taxon>
        <taxon>Clostridium</taxon>
    </lineage>
</organism>
<proteinExistence type="inferred from homology"/>
<keyword evidence="8" id="KW-0198">Cysteine biosynthesis</keyword>